<dbReference type="RefSeq" id="XP_058338046.1">
    <property type="nucleotide sequence ID" value="XM_058491151.1"/>
</dbReference>
<proteinExistence type="predicted"/>
<name>A0AAD7UUZ7_9FUNG</name>
<keyword evidence="2" id="KW-1185">Reference proteome</keyword>
<organism evidence="1 2">
    <name type="scientific">Lichtheimia ornata</name>
    <dbReference type="NCBI Taxonomy" id="688661"/>
    <lineage>
        <taxon>Eukaryota</taxon>
        <taxon>Fungi</taxon>
        <taxon>Fungi incertae sedis</taxon>
        <taxon>Mucoromycota</taxon>
        <taxon>Mucoromycotina</taxon>
        <taxon>Mucoromycetes</taxon>
        <taxon>Mucorales</taxon>
        <taxon>Lichtheimiaceae</taxon>
        <taxon>Lichtheimia</taxon>
    </lineage>
</organism>
<dbReference type="Proteomes" id="UP001234581">
    <property type="component" value="Unassembled WGS sequence"/>
</dbReference>
<reference evidence="1 2" key="1">
    <citation type="submission" date="2023-03" db="EMBL/GenBank/DDBJ databases">
        <title>Genome sequence of Lichtheimia ornata CBS 291.66.</title>
        <authorList>
            <person name="Mohabir J.T."/>
            <person name="Shea T.P."/>
            <person name="Kurbessoian T."/>
            <person name="Berby B."/>
            <person name="Fontaine J."/>
            <person name="Livny J."/>
            <person name="Gnirke A."/>
            <person name="Stajich J.E."/>
            <person name="Cuomo C.A."/>
        </authorList>
    </citation>
    <scope>NUCLEOTIDE SEQUENCE [LARGE SCALE GENOMIC DNA]</scope>
    <source>
        <strain evidence="1">CBS 291.66</strain>
    </source>
</reference>
<comment type="caution">
    <text evidence="1">The sequence shown here is derived from an EMBL/GenBank/DDBJ whole genome shotgun (WGS) entry which is preliminary data.</text>
</comment>
<dbReference type="EMBL" id="JARTCD010000084">
    <property type="protein sequence ID" value="KAJ8653132.1"/>
    <property type="molecule type" value="Genomic_DNA"/>
</dbReference>
<gene>
    <name evidence="1" type="ORF">O0I10_011181</name>
</gene>
<evidence type="ECO:0000313" key="2">
    <source>
        <dbReference type="Proteomes" id="UP001234581"/>
    </source>
</evidence>
<dbReference type="GeneID" id="83218582"/>
<protein>
    <submittedName>
        <fullName evidence="1">Uncharacterized protein</fullName>
    </submittedName>
</protein>
<accession>A0AAD7UUZ7</accession>
<dbReference type="AlphaFoldDB" id="A0AAD7UUZ7"/>
<sequence length="202" mass="23036">MLATLHYSFPLAIVPHRITKGSGSIEYQHDNNNDCSIDAHLPIRVMLEDFVMTKSDVDIKMKQAKLRLVLVLLVTSSKILDSEGSDYLYTYHRYSVMTPWLLLLQRSVFPLTELNCSYQKIDPLKPFSGSAYPKNNEMDEDGYRYYQSKWHVDAIVVLAQQYDVHTILQPTIVFVNEAENPLVAPKYVTAGSSITDTLRSTT</sequence>
<evidence type="ECO:0000313" key="1">
    <source>
        <dbReference type="EMBL" id="KAJ8653132.1"/>
    </source>
</evidence>